<evidence type="ECO:0000256" key="3">
    <source>
        <dbReference type="ARBA" id="ARBA00022723"/>
    </source>
</evidence>
<reference evidence="15" key="2">
    <citation type="submission" date="2020-01" db="EMBL/GenBank/DDBJ databases">
        <authorList>
            <person name="Korhonen P.K.K."/>
            <person name="Guangxu M.G."/>
            <person name="Wang T.W."/>
            <person name="Stroehlein A.J.S."/>
            <person name="Young N.D."/>
            <person name="Ang C.-S.A."/>
            <person name="Fernando D.W.F."/>
            <person name="Lu H.L."/>
            <person name="Taylor S.T."/>
            <person name="Ehtesham M.E.M."/>
            <person name="Najaraj S.H.N."/>
            <person name="Harsha G.H.G."/>
            <person name="Madugundu A.M."/>
            <person name="Renuse S.R."/>
            <person name="Holt D.H."/>
            <person name="Pandey A.P."/>
            <person name="Papenfuss A.P."/>
            <person name="Gasser R.B.G."/>
            <person name="Fischer K.F."/>
        </authorList>
    </citation>
    <scope>NUCLEOTIDE SEQUENCE</scope>
    <source>
        <strain evidence="15">SSS_KF_BRIS2020</strain>
    </source>
</reference>
<comment type="catalytic activity">
    <reaction evidence="9 12">
        <text>O-phospho-L-seryl-[protein] + H2O = L-seryl-[protein] + phosphate</text>
        <dbReference type="Rhea" id="RHEA:20629"/>
        <dbReference type="Rhea" id="RHEA-COMP:9863"/>
        <dbReference type="Rhea" id="RHEA-COMP:11604"/>
        <dbReference type="ChEBI" id="CHEBI:15377"/>
        <dbReference type="ChEBI" id="CHEBI:29999"/>
        <dbReference type="ChEBI" id="CHEBI:43474"/>
        <dbReference type="ChEBI" id="CHEBI:83421"/>
        <dbReference type="EC" id="3.1.3.16"/>
    </reaction>
</comment>
<feature type="domain" description="RTR1-type" evidence="14">
    <location>
        <begin position="45"/>
        <end position="132"/>
    </location>
</feature>
<dbReference type="InterPro" id="IPR039693">
    <property type="entry name" value="Rtr1/RPAP2"/>
</dbReference>
<dbReference type="GO" id="GO:0005634">
    <property type="term" value="C:nucleus"/>
    <property type="evidence" value="ECO:0007669"/>
    <property type="project" value="UniProtKB-SubCell"/>
</dbReference>
<keyword evidence="6 12" id="KW-0862">Zinc</keyword>
<evidence type="ECO:0000313" key="15">
    <source>
        <dbReference type="EMBL" id="KAF7490568.1"/>
    </source>
</evidence>
<dbReference type="OrthoDB" id="2590500at2759"/>
<keyword evidence="4 12" id="KW-0863">Zinc-finger</keyword>
<evidence type="ECO:0000313" key="17">
    <source>
        <dbReference type="Proteomes" id="UP000070412"/>
    </source>
</evidence>
<dbReference type="GO" id="GO:0005737">
    <property type="term" value="C:cytoplasm"/>
    <property type="evidence" value="ECO:0007669"/>
    <property type="project" value="TreeGrafter"/>
</dbReference>
<dbReference type="AlphaFoldDB" id="A0A834RAS3"/>
<protein>
    <recommendedName>
        <fullName evidence="12">RNA polymerase II subunit B1 CTD phosphatase RPAP2 homolog</fullName>
        <ecNumber evidence="12">3.1.3.16</ecNumber>
    </recommendedName>
</protein>
<gene>
    <name evidence="15" type="ORF">SSS_7132</name>
</gene>
<dbReference type="PANTHER" id="PTHR14732:SF0">
    <property type="entry name" value="RNA POLYMERASE II SUBUNIT B1 CTD PHOSPHATASE RPAP2-RELATED"/>
    <property type="match status" value="1"/>
</dbReference>
<evidence type="ECO:0000256" key="12">
    <source>
        <dbReference type="RuleBase" id="RU367080"/>
    </source>
</evidence>
<evidence type="ECO:0000256" key="7">
    <source>
        <dbReference type="ARBA" id="ARBA00022912"/>
    </source>
</evidence>
<dbReference type="GO" id="GO:0008270">
    <property type="term" value="F:zinc ion binding"/>
    <property type="evidence" value="ECO:0007669"/>
    <property type="project" value="UniProtKB-KW"/>
</dbReference>
<evidence type="ECO:0000256" key="9">
    <source>
        <dbReference type="ARBA" id="ARBA00047761"/>
    </source>
</evidence>
<dbReference type="EMBL" id="WVUK01000062">
    <property type="protein sequence ID" value="KAF7490568.1"/>
    <property type="molecule type" value="Genomic_DNA"/>
</dbReference>
<feature type="region of interest" description="Disordered" evidence="13">
    <location>
        <begin position="414"/>
        <end position="439"/>
    </location>
</feature>
<keyword evidence="8 12" id="KW-0539">Nucleus</keyword>
<dbReference type="EnsemblMetazoa" id="SSS_7132s_mrna">
    <property type="protein sequence ID" value="KAF7490568.1"/>
    <property type="gene ID" value="SSS_7132"/>
</dbReference>
<dbReference type="GO" id="GO:0043175">
    <property type="term" value="F:RNA polymerase core enzyme binding"/>
    <property type="evidence" value="ECO:0007669"/>
    <property type="project" value="UniProtKB-UniRule"/>
</dbReference>
<reference evidence="16" key="3">
    <citation type="submission" date="2022-06" db="UniProtKB">
        <authorList>
            <consortium name="EnsemblMetazoa"/>
        </authorList>
    </citation>
    <scope>IDENTIFICATION</scope>
</reference>
<dbReference type="Gene3D" id="1.25.40.820">
    <property type="match status" value="1"/>
</dbReference>
<keyword evidence="17" id="KW-1185">Reference proteome</keyword>
<evidence type="ECO:0000256" key="4">
    <source>
        <dbReference type="ARBA" id="ARBA00022771"/>
    </source>
</evidence>
<evidence type="ECO:0000256" key="10">
    <source>
        <dbReference type="ARBA" id="ARBA00048336"/>
    </source>
</evidence>
<keyword evidence="5 12" id="KW-0378">Hydrolase</keyword>
<feature type="compositionally biased region" description="Polar residues" evidence="13">
    <location>
        <begin position="346"/>
        <end position="359"/>
    </location>
</feature>
<organism evidence="15">
    <name type="scientific">Sarcoptes scabiei</name>
    <name type="common">Itch mite</name>
    <name type="synonym">Acarus scabiei</name>
    <dbReference type="NCBI Taxonomy" id="52283"/>
    <lineage>
        <taxon>Eukaryota</taxon>
        <taxon>Metazoa</taxon>
        <taxon>Ecdysozoa</taxon>
        <taxon>Arthropoda</taxon>
        <taxon>Chelicerata</taxon>
        <taxon>Arachnida</taxon>
        <taxon>Acari</taxon>
        <taxon>Acariformes</taxon>
        <taxon>Sarcoptiformes</taxon>
        <taxon>Astigmata</taxon>
        <taxon>Psoroptidia</taxon>
        <taxon>Sarcoptoidea</taxon>
        <taxon>Sarcoptidae</taxon>
        <taxon>Sarcoptinae</taxon>
        <taxon>Sarcoptes</taxon>
    </lineage>
</organism>
<evidence type="ECO:0000256" key="2">
    <source>
        <dbReference type="ARBA" id="ARBA00005676"/>
    </source>
</evidence>
<comment type="catalytic activity">
    <reaction evidence="10 12">
        <text>O-phospho-L-threonyl-[protein] + H2O = L-threonyl-[protein] + phosphate</text>
        <dbReference type="Rhea" id="RHEA:47004"/>
        <dbReference type="Rhea" id="RHEA-COMP:11060"/>
        <dbReference type="Rhea" id="RHEA-COMP:11605"/>
        <dbReference type="ChEBI" id="CHEBI:15377"/>
        <dbReference type="ChEBI" id="CHEBI:30013"/>
        <dbReference type="ChEBI" id="CHEBI:43474"/>
        <dbReference type="ChEBI" id="CHEBI:61977"/>
        <dbReference type="EC" id="3.1.3.16"/>
    </reaction>
</comment>
<evidence type="ECO:0000256" key="1">
    <source>
        <dbReference type="ARBA" id="ARBA00004123"/>
    </source>
</evidence>
<dbReference type="Pfam" id="PF04181">
    <property type="entry name" value="RPAP2_Rtr1"/>
    <property type="match status" value="1"/>
</dbReference>
<evidence type="ECO:0000256" key="11">
    <source>
        <dbReference type="PROSITE-ProRule" id="PRU00812"/>
    </source>
</evidence>
<keyword evidence="7 12" id="KW-0904">Protein phosphatase</keyword>
<comment type="subcellular location">
    <subcellularLocation>
        <location evidence="1 12">Nucleus</location>
    </subcellularLocation>
</comment>
<name>A0A834RAS3_SARSC</name>
<dbReference type="InterPro" id="IPR007308">
    <property type="entry name" value="Rtr1/RPAP2_dom"/>
</dbReference>
<evidence type="ECO:0000313" key="16">
    <source>
        <dbReference type="EnsemblMetazoa" id="KAF7490568.1"/>
    </source>
</evidence>
<evidence type="ECO:0000256" key="13">
    <source>
        <dbReference type="SAM" id="MobiDB-lite"/>
    </source>
</evidence>
<dbReference type="PANTHER" id="PTHR14732">
    <property type="entry name" value="RNA POLYMERASE II SUBUNIT B1 CTD PHOSPHATASE RPAP2-RELATED"/>
    <property type="match status" value="1"/>
</dbReference>
<proteinExistence type="inferred from homology"/>
<comment type="similarity">
    <text evidence="2 11 12">Belongs to the RPAP2 family.</text>
</comment>
<dbReference type="EC" id="3.1.3.16" evidence="12"/>
<dbReference type="Proteomes" id="UP000070412">
    <property type="component" value="Unassembled WGS sequence"/>
</dbReference>
<evidence type="ECO:0000256" key="8">
    <source>
        <dbReference type="ARBA" id="ARBA00023242"/>
    </source>
</evidence>
<dbReference type="GO" id="GO:0008420">
    <property type="term" value="F:RNA polymerase II CTD heptapeptide repeat phosphatase activity"/>
    <property type="evidence" value="ECO:0007669"/>
    <property type="project" value="UniProtKB-UniRule"/>
</dbReference>
<dbReference type="InterPro" id="IPR038534">
    <property type="entry name" value="Rtr1/RPAP2_sf"/>
</dbReference>
<evidence type="ECO:0000259" key="14">
    <source>
        <dbReference type="PROSITE" id="PS51479"/>
    </source>
</evidence>
<reference evidence="17" key="1">
    <citation type="journal article" date="2020" name="PLoS Negl. Trop. Dis.">
        <title>High-quality nuclear genome for Sarcoptes scabiei-A critical resource for a neglected parasite.</title>
        <authorList>
            <person name="Korhonen P.K."/>
            <person name="Gasser R.B."/>
            <person name="Ma G."/>
            <person name="Wang T."/>
            <person name="Stroehlein A.J."/>
            <person name="Young N.D."/>
            <person name="Ang C.S."/>
            <person name="Fernando D.D."/>
            <person name="Lu H.C."/>
            <person name="Taylor S."/>
            <person name="Reynolds S.L."/>
            <person name="Mofiz E."/>
            <person name="Najaraj S.H."/>
            <person name="Gowda H."/>
            <person name="Madugundu A."/>
            <person name="Renuse S."/>
            <person name="Holt D."/>
            <person name="Pandey A."/>
            <person name="Papenfuss A.T."/>
            <person name="Fischer K."/>
        </authorList>
    </citation>
    <scope>NUCLEOTIDE SEQUENCE [LARGE SCALE GENOMIC DNA]</scope>
</reference>
<feature type="region of interest" description="Disordered" evidence="13">
    <location>
        <begin position="343"/>
        <end position="370"/>
    </location>
</feature>
<evidence type="ECO:0000256" key="5">
    <source>
        <dbReference type="ARBA" id="ARBA00022801"/>
    </source>
</evidence>
<accession>A0A834RAS3</accession>
<evidence type="ECO:0000256" key="6">
    <source>
        <dbReference type="ARBA" id="ARBA00022833"/>
    </source>
</evidence>
<keyword evidence="3 12" id="KW-0479">Metal-binding</keyword>
<comment type="function">
    <text evidence="12">Putative RNA polymerase II subunit B1 C-terminal domain (CTD) phosphatase involved in RNA polymerase II transcription regulation.</text>
</comment>
<dbReference type="PROSITE" id="PS51479">
    <property type="entry name" value="ZF_RTR1"/>
    <property type="match status" value="1"/>
</dbReference>
<sequence length="567" mass="66563">MANNGPNKKDKNDDIINDYRQKCSKIVEKYIEFDLNSFNEEEFLADCRFITKNDFEDLIEERSTIDQCGYVLCARLLSQTTQKKFSDFQKYHLKNNRVFDITKRKLFCSDVCFEKAKYLLQQLSTEPIYLRKNTIKNEIKLCESTTGQSGDEIILNTHLFRSSKENISDIRKKEKPPVNLKNQVLIAEKKLSAPYLKAEELNELKDHFGSFKITENTVANFNLKQENRKLESNGRPKISHIIELNLNETKKTAKKQSETLSSEVNLAAVALIISKWMTSMTRNFLHISIEDHFDPINSRFSESDDNSQRKLERFRWEYLKLCAKLDIEELEDEKYDQKVLNENFEKNPSQHTQNKPSKSSRFKESIQENQNDLDENLQSRMKPFFSFDPFDSACCDRPKSVEKRTKKMVRFSSDLNDEDRNEMDKKDDTDDPTLFMPLNDNQHSHIKRKQILKKNIIETIELILQTISIDFEKDLTEINDLILRKTNELIDTFNFDSKSINFERKNLLLICLLLFRIVSDRVLPILIGLDINLLSQINDLIESNVLTRLNLSWTKIDECLNRAKLLP</sequence>